<dbReference type="AlphaFoldDB" id="A0A9D4Q6J2"/>
<evidence type="ECO:0000256" key="2">
    <source>
        <dbReference type="SAM" id="Phobius"/>
    </source>
</evidence>
<dbReference type="Proteomes" id="UP000821837">
    <property type="component" value="Unassembled WGS sequence"/>
</dbReference>
<feature type="transmembrane region" description="Helical" evidence="2">
    <location>
        <begin position="387"/>
        <end position="405"/>
    </location>
</feature>
<feature type="transmembrane region" description="Helical" evidence="2">
    <location>
        <begin position="314"/>
        <end position="332"/>
    </location>
</feature>
<reference evidence="3" key="2">
    <citation type="submission" date="2021-09" db="EMBL/GenBank/DDBJ databases">
        <authorList>
            <person name="Jia N."/>
            <person name="Wang J."/>
            <person name="Shi W."/>
            <person name="Du L."/>
            <person name="Sun Y."/>
            <person name="Zhan W."/>
            <person name="Jiang J."/>
            <person name="Wang Q."/>
            <person name="Zhang B."/>
            <person name="Ji P."/>
            <person name="Sakyi L.B."/>
            <person name="Cui X."/>
            <person name="Yuan T."/>
            <person name="Jiang B."/>
            <person name="Yang W."/>
            <person name="Lam T.T.-Y."/>
            <person name="Chang Q."/>
            <person name="Ding S."/>
            <person name="Wang X."/>
            <person name="Zhu J."/>
            <person name="Ruan X."/>
            <person name="Zhao L."/>
            <person name="Wei J."/>
            <person name="Que T."/>
            <person name="Du C."/>
            <person name="Cheng J."/>
            <person name="Dai P."/>
            <person name="Han X."/>
            <person name="Huang E."/>
            <person name="Gao Y."/>
            <person name="Liu J."/>
            <person name="Shao H."/>
            <person name="Ye R."/>
            <person name="Li L."/>
            <person name="Wei W."/>
            <person name="Wang X."/>
            <person name="Wang C."/>
            <person name="Huo Q."/>
            <person name="Li W."/>
            <person name="Guo W."/>
            <person name="Chen H."/>
            <person name="Chen S."/>
            <person name="Zhou L."/>
            <person name="Zhou L."/>
            <person name="Ni X."/>
            <person name="Tian J."/>
            <person name="Zhou Y."/>
            <person name="Sheng Y."/>
            <person name="Liu T."/>
            <person name="Pan Y."/>
            <person name="Xia L."/>
            <person name="Li J."/>
            <person name="Zhao F."/>
            <person name="Cao W."/>
        </authorList>
    </citation>
    <scope>NUCLEOTIDE SEQUENCE</scope>
    <source>
        <strain evidence="3">Rsan-2018</strain>
        <tissue evidence="3">Larvae</tissue>
    </source>
</reference>
<sequence>MEARARSSPMRRSWAQELTCPPARGSPEQQQRARVAAAAAMTAVITIESGSAPGNATAARRPEVVVVQGLNRRGYEYIGQTPRNALKVFHGSTSGFSSTLTFKTLILILLKLHFVFMLLRYLYWLPRMSVDSLPDAYFEASEAEGGFEPGQGSLRPPSFWHGTLVRLLLFGHAMGGLSLYLASNTCSWMREDVAQDSSLEATLFFCLTLMVMTQVYMSMTIYTVFCLDVHRTMRCAAEELQRTYQFISHDSLRRLHWKWEQCCRYLADLSHNFLGFVCAWYCYLFVRAVSLITLLCTAVFSANGAATALTRQQLSVAMFELTYLVILCVVSDKLKATLLSPVEQLREVTLSRPTSEVAIHVEVQRFMYRIYKYLPMTLLKLSTWTKFALKTFGLVVFVLLVRIHVKKL</sequence>
<reference evidence="3" key="1">
    <citation type="journal article" date="2020" name="Cell">
        <title>Large-Scale Comparative Analyses of Tick Genomes Elucidate Their Genetic Diversity and Vector Capacities.</title>
        <authorList>
            <consortium name="Tick Genome and Microbiome Consortium (TIGMIC)"/>
            <person name="Jia N."/>
            <person name="Wang J."/>
            <person name="Shi W."/>
            <person name="Du L."/>
            <person name="Sun Y."/>
            <person name="Zhan W."/>
            <person name="Jiang J.F."/>
            <person name="Wang Q."/>
            <person name="Zhang B."/>
            <person name="Ji P."/>
            <person name="Bell-Sakyi L."/>
            <person name="Cui X.M."/>
            <person name="Yuan T.T."/>
            <person name="Jiang B.G."/>
            <person name="Yang W.F."/>
            <person name="Lam T.T."/>
            <person name="Chang Q.C."/>
            <person name="Ding S.J."/>
            <person name="Wang X.J."/>
            <person name="Zhu J.G."/>
            <person name="Ruan X.D."/>
            <person name="Zhao L."/>
            <person name="Wei J.T."/>
            <person name="Ye R.Z."/>
            <person name="Que T.C."/>
            <person name="Du C.H."/>
            <person name="Zhou Y.H."/>
            <person name="Cheng J.X."/>
            <person name="Dai P.F."/>
            <person name="Guo W.B."/>
            <person name="Han X.H."/>
            <person name="Huang E.J."/>
            <person name="Li L.F."/>
            <person name="Wei W."/>
            <person name="Gao Y.C."/>
            <person name="Liu J.Z."/>
            <person name="Shao H.Z."/>
            <person name="Wang X."/>
            <person name="Wang C.C."/>
            <person name="Yang T.C."/>
            <person name="Huo Q.B."/>
            <person name="Li W."/>
            <person name="Chen H.Y."/>
            <person name="Chen S.E."/>
            <person name="Zhou L.G."/>
            <person name="Ni X.B."/>
            <person name="Tian J.H."/>
            <person name="Sheng Y."/>
            <person name="Liu T."/>
            <person name="Pan Y.S."/>
            <person name="Xia L.Y."/>
            <person name="Li J."/>
            <person name="Zhao F."/>
            <person name="Cao W.C."/>
        </authorList>
    </citation>
    <scope>NUCLEOTIDE SEQUENCE</scope>
    <source>
        <strain evidence="3">Rsan-2018</strain>
    </source>
</reference>
<evidence type="ECO:0000313" key="4">
    <source>
        <dbReference type="Proteomes" id="UP000821837"/>
    </source>
</evidence>
<keyword evidence="4" id="KW-1185">Reference proteome</keyword>
<evidence type="ECO:0000256" key="1">
    <source>
        <dbReference type="SAM" id="MobiDB-lite"/>
    </source>
</evidence>
<protein>
    <submittedName>
        <fullName evidence="3">Uncharacterized protein</fullName>
    </submittedName>
</protein>
<evidence type="ECO:0000313" key="3">
    <source>
        <dbReference type="EMBL" id="KAH7967587.1"/>
    </source>
</evidence>
<accession>A0A9D4Q6J2</accession>
<feature type="transmembrane region" description="Helical" evidence="2">
    <location>
        <begin position="273"/>
        <end position="302"/>
    </location>
</feature>
<feature type="transmembrane region" description="Helical" evidence="2">
    <location>
        <begin position="159"/>
        <end position="182"/>
    </location>
</feature>
<name>A0A9D4Q6J2_RHISA</name>
<feature type="transmembrane region" description="Helical" evidence="2">
    <location>
        <begin position="104"/>
        <end position="123"/>
    </location>
</feature>
<gene>
    <name evidence="3" type="ORF">HPB52_000514</name>
</gene>
<feature type="region of interest" description="Disordered" evidence="1">
    <location>
        <begin position="1"/>
        <end position="29"/>
    </location>
</feature>
<keyword evidence="2" id="KW-0812">Transmembrane</keyword>
<keyword evidence="2" id="KW-1133">Transmembrane helix</keyword>
<proteinExistence type="predicted"/>
<dbReference type="EMBL" id="JABSTV010001248">
    <property type="protein sequence ID" value="KAH7967587.1"/>
    <property type="molecule type" value="Genomic_DNA"/>
</dbReference>
<comment type="caution">
    <text evidence="3">The sequence shown here is derived from an EMBL/GenBank/DDBJ whole genome shotgun (WGS) entry which is preliminary data.</text>
</comment>
<feature type="transmembrane region" description="Helical" evidence="2">
    <location>
        <begin position="203"/>
        <end position="225"/>
    </location>
</feature>
<organism evidence="3 4">
    <name type="scientific">Rhipicephalus sanguineus</name>
    <name type="common">Brown dog tick</name>
    <name type="synonym">Ixodes sanguineus</name>
    <dbReference type="NCBI Taxonomy" id="34632"/>
    <lineage>
        <taxon>Eukaryota</taxon>
        <taxon>Metazoa</taxon>
        <taxon>Ecdysozoa</taxon>
        <taxon>Arthropoda</taxon>
        <taxon>Chelicerata</taxon>
        <taxon>Arachnida</taxon>
        <taxon>Acari</taxon>
        <taxon>Parasitiformes</taxon>
        <taxon>Ixodida</taxon>
        <taxon>Ixodoidea</taxon>
        <taxon>Ixodidae</taxon>
        <taxon>Rhipicephalinae</taxon>
        <taxon>Rhipicephalus</taxon>
        <taxon>Rhipicephalus</taxon>
    </lineage>
</organism>
<keyword evidence="2" id="KW-0472">Membrane</keyword>